<dbReference type="PANTHER" id="PTHR45688">
    <property type="match status" value="1"/>
</dbReference>
<keyword evidence="6" id="KW-1185">Reference proteome</keyword>
<reference evidence="5" key="1">
    <citation type="submission" date="2019-09" db="EMBL/GenBank/DDBJ databases">
        <authorList>
            <person name="Teo W.F.A."/>
            <person name="Duangmal K."/>
        </authorList>
    </citation>
    <scope>NUCLEOTIDE SEQUENCE [LARGE SCALE GENOMIC DNA]</scope>
    <source>
        <strain evidence="5">K81G1</strain>
    </source>
</reference>
<comment type="caution">
    <text evidence="5">The sequence shown here is derived from an EMBL/GenBank/DDBJ whole genome shotgun (WGS) entry which is preliminary data.</text>
</comment>
<dbReference type="PROSITE" id="PS00600">
    <property type="entry name" value="AA_TRANSFER_CLASS_3"/>
    <property type="match status" value="1"/>
</dbReference>
<dbReference type="InterPro" id="IPR015422">
    <property type="entry name" value="PyrdxlP-dep_Trfase_small"/>
</dbReference>
<dbReference type="InterPro" id="IPR015421">
    <property type="entry name" value="PyrdxlP-dep_Trfase_major"/>
</dbReference>
<keyword evidence="3" id="KW-0045">Antibiotic biosynthesis</keyword>
<dbReference type="Gene3D" id="3.40.640.10">
    <property type="entry name" value="Type I PLP-dependent aspartate aminotransferase-like (Major domain)"/>
    <property type="match status" value="1"/>
</dbReference>
<evidence type="ECO:0000256" key="2">
    <source>
        <dbReference type="ARBA" id="ARBA00022898"/>
    </source>
</evidence>
<dbReference type="AlphaFoldDB" id="A0A5N0VG67"/>
<dbReference type="CDD" id="cd00610">
    <property type="entry name" value="OAT_like"/>
    <property type="match status" value="1"/>
</dbReference>
<dbReference type="InterPro" id="IPR049704">
    <property type="entry name" value="Aminotrans_3_PPA_site"/>
</dbReference>
<protein>
    <submittedName>
        <fullName evidence="5">Aspartate aminotransferase family protein</fullName>
    </submittedName>
</protein>
<evidence type="ECO:0000313" key="6">
    <source>
        <dbReference type="Proteomes" id="UP000319769"/>
    </source>
</evidence>
<dbReference type="PIRSF" id="PIRSF000521">
    <property type="entry name" value="Transaminase_4ab_Lys_Orn"/>
    <property type="match status" value="1"/>
</dbReference>
<dbReference type="Pfam" id="PF00202">
    <property type="entry name" value="Aminotran_3"/>
    <property type="match status" value="1"/>
</dbReference>
<keyword evidence="5" id="KW-0808">Transferase</keyword>
<keyword evidence="5" id="KW-0032">Aminotransferase</keyword>
<dbReference type="GO" id="GO:0030170">
    <property type="term" value="F:pyridoxal phosphate binding"/>
    <property type="evidence" value="ECO:0007669"/>
    <property type="project" value="InterPro"/>
</dbReference>
<name>A0A5N0VG67_9PSEU</name>
<comment type="similarity">
    <text evidence="1 4">Belongs to the class-III pyridoxal-phosphate-dependent aminotransferase family.</text>
</comment>
<organism evidence="5 6">
    <name type="scientific">Amycolatopsis acidicola</name>
    <dbReference type="NCBI Taxonomy" id="2596893"/>
    <lineage>
        <taxon>Bacteria</taxon>
        <taxon>Bacillati</taxon>
        <taxon>Actinomycetota</taxon>
        <taxon>Actinomycetes</taxon>
        <taxon>Pseudonocardiales</taxon>
        <taxon>Pseudonocardiaceae</taxon>
        <taxon>Amycolatopsis</taxon>
    </lineage>
</organism>
<dbReference type="Gene3D" id="3.90.1150.10">
    <property type="entry name" value="Aspartate Aminotransferase, domain 1"/>
    <property type="match status" value="1"/>
</dbReference>
<proteinExistence type="inferred from homology"/>
<keyword evidence="2 4" id="KW-0663">Pyridoxal phosphate</keyword>
<evidence type="ECO:0000256" key="3">
    <source>
        <dbReference type="ARBA" id="ARBA00023194"/>
    </source>
</evidence>
<evidence type="ECO:0000256" key="4">
    <source>
        <dbReference type="RuleBase" id="RU003560"/>
    </source>
</evidence>
<dbReference type="PANTHER" id="PTHR45688:SF13">
    <property type="entry name" value="ALANINE--GLYOXYLATE AMINOTRANSFERASE 2-LIKE"/>
    <property type="match status" value="1"/>
</dbReference>
<dbReference type="InterPro" id="IPR005814">
    <property type="entry name" value="Aminotrans_3"/>
</dbReference>
<sequence length="445" mass="47250">MTQSLTGRMINGFDIADADELDASSRDLVERRGRVLSTGYKLLYARPLHFVRGEGRYLIDADGHPYFDAYNNVTSLGHCHPVVVDAVTRQVAKLNTNTRYLHEGLVDYAERLADTHDRALTRAIFTCTGSESIDLALRIARTATGKPGVVVTENAYHGMTMAAAEISPSLGTGVPLGAHVRVVPAPARGATASEVGRQLARAVAAAAADLERHGIGFGAFVADSLFSSDGLAPEPAGFLREVRNVVRDAGGLYIADEVQPGFARTGDAMWGYQRHGIVPDVVAMGKPMGNGLPIAGVVATDAALDDFGRNARYFNTFGGNTVSIAAAAAVLSVIEEDGLLENSRVVGARLLDRLRVTAARTVMLGDVRGAGLYLGVDVVDALGQPDGERALDIVNRLRERRFLISAMGPHGSVLKIRPPLTTTADEADELNDALADVLDEITGGR</sequence>
<dbReference type="OrthoDB" id="9801052at2"/>
<dbReference type="Proteomes" id="UP000319769">
    <property type="component" value="Unassembled WGS sequence"/>
</dbReference>
<accession>A0A5N0VG67</accession>
<dbReference type="RefSeq" id="WP_144747033.1">
    <property type="nucleotide sequence ID" value="NZ_VMNW02000007.1"/>
</dbReference>
<dbReference type="EMBL" id="VMNW02000007">
    <property type="protein sequence ID" value="KAA9164383.1"/>
    <property type="molecule type" value="Genomic_DNA"/>
</dbReference>
<dbReference type="SUPFAM" id="SSF53383">
    <property type="entry name" value="PLP-dependent transferases"/>
    <property type="match status" value="1"/>
</dbReference>
<evidence type="ECO:0000313" key="5">
    <source>
        <dbReference type="EMBL" id="KAA9164383.1"/>
    </source>
</evidence>
<dbReference type="GO" id="GO:0017000">
    <property type="term" value="P:antibiotic biosynthetic process"/>
    <property type="evidence" value="ECO:0007669"/>
    <property type="project" value="UniProtKB-KW"/>
</dbReference>
<dbReference type="GO" id="GO:0008483">
    <property type="term" value="F:transaminase activity"/>
    <property type="evidence" value="ECO:0007669"/>
    <property type="project" value="UniProtKB-KW"/>
</dbReference>
<gene>
    <name evidence="5" type="ORF">FPZ12_007250</name>
</gene>
<dbReference type="InterPro" id="IPR015424">
    <property type="entry name" value="PyrdxlP-dep_Trfase"/>
</dbReference>
<evidence type="ECO:0000256" key="1">
    <source>
        <dbReference type="ARBA" id="ARBA00008954"/>
    </source>
</evidence>